<evidence type="ECO:0000256" key="5">
    <source>
        <dbReference type="ARBA" id="ARBA00023136"/>
    </source>
</evidence>
<comment type="similarity">
    <text evidence="2">Belongs to the CDC50/LEM3 family.</text>
</comment>
<name>A0A0E0K814_ORYPU</name>
<reference evidence="7" key="2">
    <citation type="submission" date="2018-05" db="EMBL/GenBank/DDBJ databases">
        <title>OpunRS2 (Oryza punctata Reference Sequence Version 2).</title>
        <authorList>
            <person name="Zhang J."/>
            <person name="Kudrna D."/>
            <person name="Lee S."/>
            <person name="Talag J."/>
            <person name="Welchert J."/>
            <person name="Wing R.A."/>
        </authorList>
    </citation>
    <scope>NUCLEOTIDE SEQUENCE [LARGE SCALE GENOMIC DNA]</scope>
</reference>
<keyword evidence="3 6" id="KW-0812">Transmembrane</keyword>
<feature type="transmembrane region" description="Helical" evidence="6">
    <location>
        <begin position="373"/>
        <end position="396"/>
    </location>
</feature>
<organism evidence="7">
    <name type="scientific">Oryza punctata</name>
    <name type="common">Red rice</name>
    <dbReference type="NCBI Taxonomy" id="4537"/>
    <lineage>
        <taxon>Eukaryota</taxon>
        <taxon>Viridiplantae</taxon>
        <taxon>Streptophyta</taxon>
        <taxon>Embryophyta</taxon>
        <taxon>Tracheophyta</taxon>
        <taxon>Spermatophyta</taxon>
        <taxon>Magnoliopsida</taxon>
        <taxon>Liliopsida</taxon>
        <taxon>Poales</taxon>
        <taxon>Poaceae</taxon>
        <taxon>BOP clade</taxon>
        <taxon>Oryzoideae</taxon>
        <taxon>Oryzeae</taxon>
        <taxon>Oryzinae</taxon>
        <taxon>Oryza</taxon>
    </lineage>
</organism>
<dbReference type="Gramene" id="OPUNC03G01480.1">
    <property type="protein sequence ID" value="OPUNC03G01480.1"/>
    <property type="gene ID" value="OPUNC03G01480"/>
</dbReference>
<evidence type="ECO:0000256" key="6">
    <source>
        <dbReference type="SAM" id="Phobius"/>
    </source>
</evidence>
<keyword evidence="4 6" id="KW-1133">Transmembrane helix</keyword>
<proteinExistence type="inferred from homology"/>
<keyword evidence="5 6" id="KW-0472">Membrane</keyword>
<dbReference type="Pfam" id="PF03381">
    <property type="entry name" value="CDC50"/>
    <property type="match status" value="1"/>
</dbReference>
<dbReference type="PANTHER" id="PTHR10926">
    <property type="entry name" value="CELL CYCLE CONTROL PROTEIN 50"/>
    <property type="match status" value="1"/>
</dbReference>
<protein>
    <submittedName>
        <fullName evidence="7">ALA-interacting subunit</fullName>
    </submittedName>
</protein>
<accession>A0A0E0K814</accession>
<dbReference type="PANTHER" id="PTHR10926:SF72">
    <property type="entry name" value="ALA-INTERACTING SUBUNIT"/>
    <property type="match status" value="1"/>
</dbReference>
<dbReference type="Proteomes" id="UP000026962">
    <property type="component" value="Chromosome 3"/>
</dbReference>
<dbReference type="eggNOG" id="KOG2952">
    <property type="taxonomic scope" value="Eukaryota"/>
</dbReference>
<dbReference type="GO" id="GO:0005794">
    <property type="term" value="C:Golgi apparatus"/>
    <property type="evidence" value="ECO:0007669"/>
    <property type="project" value="TreeGrafter"/>
</dbReference>
<evidence type="ECO:0000313" key="7">
    <source>
        <dbReference type="EnsemblPlants" id="OPUNC03G01480.1"/>
    </source>
</evidence>
<evidence type="ECO:0000256" key="4">
    <source>
        <dbReference type="ARBA" id="ARBA00022989"/>
    </source>
</evidence>
<evidence type="ECO:0000256" key="3">
    <source>
        <dbReference type="ARBA" id="ARBA00022692"/>
    </source>
</evidence>
<reference evidence="7" key="1">
    <citation type="submission" date="2015-04" db="UniProtKB">
        <authorList>
            <consortium name="EnsemblPlants"/>
        </authorList>
    </citation>
    <scope>IDENTIFICATION</scope>
</reference>
<sequence length="409" mass="45238">MWYLELGLTLSAHANHYTDWADACAAAAVHHHLLVRLLREKRVFIVFSLSPTLAVALRLSPPPGPHLLLLLPLPLVKQGGSGSPRWILWNLKVAHRNPTISPNELPACKPLLTPGIVVAAFLLIGVIFVPIGLASLSASQEIVELVDRYDTNCVSTPDKVGFIQNTDTDKTCTRTLTVPKHMKSPIQIYYQIGDFYQNHRRYVKSRSDKQLRYKNAVHLTKDCDPEGNTVDGAPIVPCGLIAWSLFNDTYTISVNKKAIKVNKKDIAWKSDKTDKFGSDIYPSNFQKGSLIGGAKLNESIPLSEQEDLIVWMRTAALPTFRKLYGRIETDIMANDQLTVVIQNNYNTYSFGGSKALVLSTTSWIGGKNNFIGVAYLTIGGLCIFLAVGFVVLLYMVKPRYANVVAALLA</sequence>
<evidence type="ECO:0000313" key="8">
    <source>
        <dbReference type="Proteomes" id="UP000026962"/>
    </source>
</evidence>
<comment type="subcellular location">
    <subcellularLocation>
        <location evidence="1">Membrane</location>
    </subcellularLocation>
</comment>
<dbReference type="STRING" id="4537.A0A0E0K814"/>
<dbReference type="InterPro" id="IPR005045">
    <property type="entry name" value="CDC50/LEM3_fam"/>
</dbReference>
<dbReference type="GO" id="GO:0005886">
    <property type="term" value="C:plasma membrane"/>
    <property type="evidence" value="ECO:0007669"/>
    <property type="project" value="TreeGrafter"/>
</dbReference>
<feature type="transmembrane region" description="Helical" evidence="6">
    <location>
        <begin position="111"/>
        <end position="133"/>
    </location>
</feature>
<evidence type="ECO:0000256" key="2">
    <source>
        <dbReference type="ARBA" id="ARBA00009457"/>
    </source>
</evidence>
<dbReference type="OMA" id="WWTDTNV"/>
<dbReference type="AlphaFoldDB" id="A0A0E0K814"/>
<keyword evidence="8" id="KW-1185">Reference proteome</keyword>
<dbReference type="GO" id="GO:0005783">
    <property type="term" value="C:endoplasmic reticulum"/>
    <property type="evidence" value="ECO:0007669"/>
    <property type="project" value="TreeGrafter"/>
</dbReference>
<dbReference type="EnsemblPlants" id="OPUNC03G01480.1">
    <property type="protein sequence ID" value="OPUNC03G01480.1"/>
    <property type="gene ID" value="OPUNC03G01480"/>
</dbReference>
<evidence type="ECO:0000256" key="1">
    <source>
        <dbReference type="ARBA" id="ARBA00004370"/>
    </source>
</evidence>